<dbReference type="OrthoDB" id="572228at2"/>
<dbReference type="Gene3D" id="3.30.70.1240">
    <property type="entry name" value="DOPA-like domains"/>
    <property type="match status" value="1"/>
</dbReference>
<sequence length="115" mass="12887">MTASVETIRDYHAHIYYEPGVTEPAAAQLREHVAEAFPVARLGRWHAVPVGPHTKAMFQIAFPVTLFATLVPWLLLNRDGLDILLHPETGDDPADHTTHAAWLGEKLPLRMDAFR</sequence>
<dbReference type="PIRSF" id="PIRSF028139">
    <property type="entry name" value="DOPA-diox_rel_Mll2280"/>
    <property type="match status" value="1"/>
</dbReference>
<dbReference type="GO" id="GO:0051213">
    <property type="term" value="F:dioxygenase activity"/>
    <property type="evidence" value="ECO:0007669"/>
    <property type="project" value="UniProtKB-KW"/>
</dbReference>
<name>A0A5R9JCD1_9PROT</name>
<organism evidence="1 2">
    <name type="scientific">Lichenicoccus roseus</name>
    <dbReference type="NCBI Taxonomy" id="2683649"/>
    <lineage>
        <taxon>Bacteria</taxon>
        <taxon>Pseudomonadati</taxon>
        <taxon>Pseudomonadota</taxon>
        <taxon>Alphaproteobacteria</taxon>
        <taxon>Acetobacterales</taxon>
        <taxon>Acetobacteraceae</taxon>
        <taxon>Lichenicoccus</taxon>
    </lineage>
</organism>
<keyword evidence="2" id="KW-1185">Reference proteome</keyword>
<dbReference type="AlphaFoldDB" id="A0A5R9JCD1"/>
<protein>
    <submittedName>
        <fullName evidence="1">4,5-dioxygenase</fullName>
    </submittedName>
</protein>
<keyword evidence="1" id="KW-0223">Dioxygenase</keyword>
<comment type="caution">
    <text evidence="1">The sequence shown here is derived from an EMBL/GenBank/DDBJ whole genome shotgun (WGS) entry which is preliminary data.</text>
</comment>
<dbReference type="InterPro" id="IPR014980">
    <property type="entry name" value="DOPA_dioxygen"/>
</dbReference>
<accession>A0A5R9JCD1</accession>
<proteinExistence type="predicted"/>
<evidence type="ECO:0000313" key="2">
    <source>
        <dbReference type="Proteomes" id="UP000305654"/>
    </source>
</evidence>
<keyword evidence="1" id="KW-0560">Oxidoreductase</keyword>
<gene>
    <name evidence="1" type="ORF">FE263_03025</name>
</gene>
<reference evidence="1 2" key="1">
    <citation type="submission" date="2019-05" db="EMBL/GenBank/DDBJ databases">
        <authorList>
            <person name="Pankratov T."/>
            <person name="Grouzdev D."/>
        </authorList>
    </citation>
    <scope>NUCLEOTIDE SEQUENCE [LARGE SCALE GENOMIC DNA]</scope>
    <source>
        <strain evidence="1 2">KEBCLARHB70R</strain>
    </source>
</reference>
<dbReference type="EMBL" id="VCDI01000001">
    <property type="protein sequence ID" value="TLU74197.1"/>
    <property type="molecule type" value="Genomic_DNA"/>
</dbReference>
<dbReference type="Pfam" id="PF08883">
    <property type="entry name" value="DOPA_dioxygen"/>
    <property type="match status" value="1"/>
</dbReference>
<dbReference type="RefSeq" id="WP_138324449.1">
    <property type="nucleotide sequence ID" value="NZ_VCDI01000001.1"/>
</dbReference>
<dbReference type="PANTHER" id="PTHR36423">
    <property type="entry name" value="AFR070WP"/>
    <property type="match status" value="1"/>
</dbReference>
<dbReference type="InterPro" id="IPR023389">
    <property type="entry name" value="DOPA-like_sf"/>
</dbReference>
<evidence type="ECO:0000313" key="1">
    <source>
        <dbReference type="EMBL" id="TLU74197.1"/>
    </source>
</evidence>
<dbReference type="Proteomes" id="UP000305654">
    <property type="component" value="Unassembled WGS sequence"/>
</dbReference>
<dbReference type="PANTHER" id="PTHR36423:SF2">
    <property type="entry name" value="AFR070WP"/>
    <property type="match status" value="1"/>
</dbReference>
<dbReference type="SUPFAM" id="SSF143410">
    <property type="entry name" value="DOPA-like"/>
    <property type="match status" value="1"/>
</dbReference>